<evidence type="ECO:0000256" key="9">
    <source>
        <dbReference type="ARBA" id="ARBA00049117"/>
    </source>
</evidence>
<dbReference type="InterPro" id="IPR012948">
    <property type="entry name" value="AARP2CN"/>
</dbReference>
<feature type="region of interest" description="Disordered" evidence="11">
    <location>
        <begin position="1"/>
        <end position="28"/>
    </location>
</feature>
<dbReference type="GO" id="GO:0005524">
    <property type="term" value="F:ATP binding"/>
    <property type="evidence" value="ECO:0007669"/>
    <property type="project" value="UniProtKB-KW"/>
</dbReference>
<comment type="catalytic activity">
    <reaction evidence="9">
        <text>GTP + H2O = GDP + phosphate + H(+)</text>
        <dbReference type="Rhea" id="RHEA:19669"/>
        <dbReference type="ChEBI" id="CHEBI:15377"/>
        <dbReference type="ChEBI" id="CHEBI:15378"/>
        <dbReference type="ChEBI" id="CHEBI:37565"/>
        <dbReference type="ChEBI" id="CHEBI:43474"/>
        <dbReference type="ChEBI" id="CHEBI:58189"/>
    </reaction>
    <physiologicalReaction direction="left-to-right" evidence="9">
        <dbReference type="Rhea" id="RHEA:19670"/>
    </physiologicalReaction>
</comment>
<dbReference type="SUPFAM" id="SSF52540">
    <property type="entry name" value="P-loop containing nucleoside triphosphate hydrolases"/>
    <property type="match status" value="1"/>
</dbReference>
<feature type="domain" description="Ribosome biogenesis protein BMS1/TSR1 C-terminal" evidence="13">
    <location>
        <begin position="744"/>
        <end position="983"/>
    </location>
</feature>
<dbReference type="GO" id="GO:0030686">
    <property type="term" value="C:90S preribosome"/>
    <property type="evidence" value="ECO:0007669"/>
    <property type="project" value="TreeGrafter"/>
</dbReference>
<dbReference type="SMART" id="SM00785">
    <property type="entry name" value="AARP2CN"/>
    <property type="match status" value="1"/>
</dbReference>
<dbReference type="GO" id="GO:0005525">
    <property type="term" value="F:GTP binding"/>
    <property type="evidence" value="ECO:0007669"/>
    <property type="project" value="UniProtKB-KW"/>
</dbReference>
<accession>A0A2K5Y2J8</accession>
<dbReference type="Pfam" id="PF04950">
    <property type="entry name" value="RIBIOP_C"/>
    <property type="match status" value="2"/>
</dbReference>
<feature type="domain" description="AARP2CN" evidence="12">
    <location>
        <begin position="180"/>
        <end position="264"/>
    </location>
</feature>
<sequence>RKKNSGSKAEKKKKWHLQDLQVGDEEDAAKRNPKAVAVQSAVQMAQSFHRCPPSIVAVKLTEIRGLVTIMSGKKCRLTIIECGCDINVIVYLAKAADLVLMLTDGSFGFEMETFEFLNICQVHGFPKIMGVLTHLDSFKHNKQLNKTKKQLKHRFWIEVYPGAKLFYLSGMVHGEYQNQEIHNLGHFITVVKFRPLTWQTSHPYILADRMEDLTNPEDIRTNIKCDRQVSLYGYLRGAHLKNKSQIHMPGDFAMSDIGFLSDPCALPEQQKKRCLNEKEKLVYVPLSGVGRMLYDKDAVYVALVADEVGPIHELVQSLISTISTTDAKMASSRVTLFAGSKPLGSEDIDNQGEEEKQTDLKTGRMRQKAIFGDEDESGDSDDEEDDEISEDDGLENGSSDEEAEEEQNAEMTDQYMTGKSIKRWKLEELEEDSEMDLPAFADSDDDLERSSAEEGEVEEADESSEEEDCTAGEGGISGSKAVGEGSKAGLSPANRQSDRVNLKCLPMKKAALMTSDSGHYTAEEAFALEDKSKESSSLSAEEEDSENDEAIRKKFSKPSQVSSGQKLGSRNLIDETSDIEDLLKEEEDYKEENNDSKETSDKLKFSWLLLRTWLSNFCSHFSAMASSLVAEDNEEEDHDTQEELAGLFHVNQPDRDWKHKADSLDHSRFLVEAPHDWDLEEAMNSLRDCFVTGKWEDEKDAAKVLAEDEEFYGGFEDLETGDVHKGKSDPDTQNEDVEKEVKEEIDPNKEESATKKNLDKKSKLKEMFDADYDEGKSTYFDDLKGEMQKQAQLNHAEFEDQDDEARVRYEGFRPGMYVRVEIENVPYEFVSLCRVFGMRLKKHRWRFQTIPLYYIEDHNGRQRLLKYTPQHMHCGAAFWADIITIFKFWGFPYPDFRIAATGVVLDLDKSIKIVKKLKLTGFPYKIFKNTSFIKGMFNSALEVAKFEGAVIRTVSGIRGQIKKALRAPESAFRASFEDKLLMSGDQLRPQGAGRNDSWEGRGTAAWPHRVGCML</sequence>
<feature type="compositionally biased region" description="Polar residues" evidence="11">
    <location>
        <begin position="557"/>
        <end position="568"/>
    </location>
</feature>
<dbReference type="FunFam" id="3.40.50.300:FF:000105">
    <property type="entry name" value="BMS1 ribosome biogenesis factor"/>
    <property type="match status" value="1"/>
</dbReference>
<feature type="region of interest" description="Disordered" evidence="11">
    <location>
        <begin position="340"/>
        <end position="501"/>
    </location>
</feature>
<evidence type="ECO:0000256" key="7">
    <source>
        <dbReference type="ARBA" id="ARBA00023134"/>
    </source>
</evidence>
<dbReference type="GO" id="GO:0034511">
    <property type="term" value="F:U3 snoRNA binding"/>
    <property type="evidence" value="ECO:0007669"/>
    <property type="project" value="TreeGrafter"/>
</dbReference>
<feature type="compositionally biased region" description="Basic and acidic residues" evidence="11">
    <location>
        <begin position="721"/>
        <end position="730"/>
    </location>
</feature>
<reference evidence="14" key="1">
    <citation type="submission" date="2025-08" db="UniProtKB">
        <authorList>
            <consortium name="Ensembl"/>
        </authorList>
    </citation>
    <scope>IDENTIFICATION</scope>
</reference>
<dbReference type="STRING" id="9568.ENSMLEP00000009787"/>
<comment type="similarity">
    <text evidence="10">Belongs to the TRAFAC class translation factor GTPase superfamily. Bms1-like GTPase family. BMS1 subfamily.</text>
</comment>
<comment type="subcellular location">
    <subcellularLocation>
        <location evidence="1">Nucleus</location>
        <location evidence="1">Nucleolus</location>
    </subcellularLocation>
</comment>
<dbReference type="Ensembl" id="ENSMLET00000033190.1">
    <property type="protein sequence ID" value="ENSMLEP00000009787.1"/>
    <property type="gene ID" value="ENSMLEG00000029084.1"/>
</dbReference>
<evidence type="ECO:0000256" key="10">
    <source>
        <dbReference type="ARBA" id="ARBA00061391"/>
    </source>
</evidence>
<evidence type="ECO:0000313" key="15">
    <source>
        <dbReference type="Proteomes" id="UP000233140"/>
    </source>
</evidence>
<evidence type="ECO:0000256" key="6">
    <source>
        <dbReference type="ARBA" id="ARBA00022840"/>
    </source>
</evidence>
<dbReference type="GO" id="GO:0003924">
    <property type="term" value="F:GTPase activity"/>
    <property type="evidence" value="ECO:0007669"/>
    <property type="project" value="TreeGrafter"/>
</dbReference>
<evidence type="ECO:0000256" key="4">
    <source>
        <dbReference type="ARBA" id="ARBA00022741"/>
    </source>
</evidence>
<feature type="region of interest" description="Disordered" evidence="11">
    <location>
        <begin position="718"/>
        <end position="758"/>
    </location>
</feature>
<evidence type="ECO:0000256" key="3">
    <source>
        <dbReference type="ARBA" id="ARBA00022553"/>
    </source>
</evidence>
<feature type="compositionally biased region" description="Basic residues" evidence="11">
    <location>
        <begin position="1"/>
        <end position="15"/>
    </location>
</feature>
<dbReference type="AlphaFoldDB" id="A0A2K5Y2J8"/>
<evidence type="ECO:0000256" key="11">
    <source>
        <dbReference type="SAM" id="MobiDB-lite"/>
    </source>
</evidence>
<dbReference type="GO" id="GO:0032040">
    <property type="term" value="C:small-subunit processome"/>
    <property type="evidence" value="ECO:0007669"/>
    <property type="project" value="UniProtKB-ARBA"/>
</dbReference>
<dbReference type="SMART" id="SM01362">
    <property type="entry name" value="DUF663"/>
    <property type="match status" value="1"/>
</dbReference>
<feature type="compositionally biased region" description="Acidic residues" evidence="11">
    <location>
        <begin position="442"/>
        <end position="470"/>
    </location>
</feature>
<keyword evidence="6" id="KW-0067">ATP-binding</keyword>
<feature type="compositionally biased region" description="Basic and acidic residues" evidence="11">
    <location>
        <begin position="353"/>
        <end position="362"/>
    </location>
</feature>
<feature type="compositionally biased region" description="Acidic residues" evidence="11">
    <location>
        <begin position="372"/>
        <end position="408"/>
    </location>
</feature>
<feature type="compositionally biased region" description="Basic and acidic residues" evidence="11">
    <location>
        <begin position="739"/>
        <end position="758"/>
    </location>
</feature>
<evidence type="ECO:0000313" key="14">
    <source>
        <dbReference type="Ensembl" id="ENSMLEP00000009787.1"/>
    </source>
</evidence>
<dbReference type="GO" id="GO:0005654">
    <property type="term" value="C:nucleoplasm"/>
    <property type="evidence" value="ECO:0007669"/>
    <property type="project" value="UniProtKB-ARBA"/>
</dbReference>
<dbReference type="GO" id="GO:0000479">
    <property type="term" value="P:endonucleolytic cleavage of tricistronic rRNA transcript (SSU-rRNA, 5.8S rRNA, LSU-rRNA)"/>
    <property type="evidence" value="ECO:0007669"/>
    <property type="project" value="TreeGrafter"/>
</dbReference>
<feature type="compositionally biased region" description="Acidic residues" evidence="11">
    <location>
        <begin position="575"/>
        <end position="590"/>
    </location>
</feature>
<keyword evidence="2" id="KW-0690">Ribosome biogenesis</keyword>
<keyword evidence="5" id="KW-0378">Hydrolase</keyword>
<dbReference type="InterPro" id="IPR039761">
    <property type="entry name" value="Bms1/Tsr1"/>
</dbReference>
<dbReference type="InterPro" id="IPR007034">
    <property type="entry name" value="BMS1_TSR1_C"/>
</dbReference>
<dbReference type="PANTHER" id="PTHR12858:SF2">
    <property type="entry name" value="RIBOSOME BIOGENESIS PROTEIN BMS1 HOMOLOG"/>
    <property type="match status" value="1"/>
</dbReference>
<evidence type="ECO:0000256" key="2">
    <source>
        <dbReference type="ARBA" id="ARBA00022517"/>
    </source>
</evidence>
<dbReference type="Gene3D" id="3.40.50.300">
    <property type="entry name" value="P-loop containing nucleotide triphosphate hydrolases"/>
    <property type="match status" value="1"/>
</dbReference>
<dbReference type="Pfam" id="PF08142">
    <property type="entry name" value="AARP2CN"/>
    <property type="match status" value="1"/>
</dbReference>
<dbReference type="Proteomes" id="UP000233140">
    <property type="component" value="Unassembled WGS sequence"/>
</dbReference>
<keyword evidence="7" id="KW-0342">GTP-binding</keyword>
<proteinExistence type="inferred from homology"/>
<dbReference type="GO" id="GO:0000462">
    <property type="term" value="P:maturation of SSU-rRNA from tricistronic rRNA transcript (SSU-rRNA, 5.8S rRNA, LSU-rRNA)"/>
    <property type="evidence" value="ECO:0007669"/>
    <property type="project" value="TreeGrafter"/>
</dbReference>
<evidence type="ECO:0000256" key="5">
    <source>
        <dbReference type="ARBA" id="ARBA00022801"/>
    </source>
</evidence>
<evidence type="ECO:0000256" key="8">
    <source>
        <dbReference type="ARBA" id="ARBA00023242"/>
    </source>
</evidence>
<evidence type="ECO:0000259" key="12">
    <source>
        <dbReference type="SMART" id="SM00785"/>
    </source>
</evidence>
<keyword evidence="4" id="KW-0547">Nucleotide-binding</keyword>
<evidence type="ECO:0000256" key="1">
    <source>
        <dbReference type="ARBA" id="ARBA00004604"/>
    </source>
</evidence>
<protein>
    <recommendedName>
        <fullName evidence="16">Bms1-type G domain-containing protein</fullName>
    </recommendedName>
</protein>
<organism evidence="14 15">
    <name type="scientific">Mandrillus leucophaeus</name>
    <name type="common">Drill</name>
    <name type="synonym">Papio leucophaeus</name>
    <dbReference type="NCBI Taxonomy" id="9568"/>
    <lineage>
        <taxon>Eukaryota</taxon>
        <taxon>Metazoa</taxon>
        <taxon>Chordata</taxon>
        <taxon>Craniata</taxon>
        <taxon>Vertebrata</taxon>
        <taxon>Euteleostomi</taxon>
        <taxon>Mammalia</taxon>
        <taxon>Eutheria</taxon>
        <taxon>Euarchontoglires</taxon>
        <taxon>Primates</taxon>
        <taxon>Haplorrhini</taxon>
        <taxon>Catarrhini</taxon>
        <taxon>Cercopithecidae</taxon>
        <taxon>Cercopithecinae</taxon>
        <taxon>Mandrillus</taxon>
    </lineage>
</organism>
<keyword evidence="15" id="KW-1185">Reference proteome</keyword>
<evidence type="ECO:0008006" key="16">
    <source>
        <dbReference type="Google" id="ProtNLM"/>
    </source>
</evidence>
<evidence type="ECO:0000259" key="13">
    <source>
        <dbReference type="SMART" id="SM01362"/>
    </source>
</evidence>
<keyword evidence="8" id="KW-0539">Nucleus</keyword>
<feature type="region of interest" description="Disordered" evidence="11">
    <location>
        <begin position="525"/>
        <end position="596"/>
    </location>
</feature>
<dbReference type="InterPro" id="IPR027417">
    <property type="entry name" value="P-loop_NTPase"/>
</dbReference>
<reference evidence="14" key="2">
    <citation type="submission" date="2025-09" db="UniProtKB">
        <authorList>
            <consortium name="Ensembl"/>
        </authorList>
    </citation>
    <scope>IDENTIFICATION</scope>
</reference>
<dbReference type="PANTHER" id="PTHR12858">
    <property type="entry name" value="RIBOSOME BIOGENESIS PROTEIN"/>
    <property type="match status" value="1"/>
</dbReference>
<dbReference type="OMA" id="RERTWTG"/>
<name>A0A2K5Y2J8_MANLE</name>
<dbReference type="GeneTree" id="ENSGT00940000153195"/>
<keyword evidence="3" id="KW-0597">Phosphoprotein</keyword>